<comment type="caution">
    <text evidence="5">The sequence shown here is derived from an EMBL/GenBank/DDBJ whole genome shotgun (WGS) entry which is preliminary data.</text>
</comment>
<dbReference type="InterPro" id="IPR028364">
    <property type="entry name" value="Ribosomal_uL1/biogenesis"/>
</dbReference>
<organism evidence="5 6">
    <name type="scientific">Trichomalopsis sarcophagae</name>
    <dbReference type="NCBI Taxonomy" id="543379"/>
    <lineage>
        <taxon>Eukaryota</taxon>
        <taxon>Metazoa</taxon>
        <taxon>Ecdysozoa</taxon>
        <taxon>Arthropoda</taxon>
        <taxon>Hexapoda</taxon>
        <taxon>Insecta</taxon>
        <taxon>Pterygota</taxon>
        <taxon>Neoptera</taxon>
        <taxon>Endopterygota</taxon>
        <taxon>Hymenoptera</taxon>
        <taxon>Apocrita</taxon>
        <taxon>Proctotrupomorpha</taxon>
        <taxon>Chalcidoidea</taxon>
        <taxon>Pteromalidae</taxon>
        <taxon>Pteromalinae</taxon>
        <taxon>Trichomalopsis</taxon>
    </lineage>
</organism>
<evidence type="ECO:0000256" key="3">
    <source>
        <dbReference type="ARBA" id="ARBA00023274"/>
    </source>
</evidence>
<keyword evidence="6" id="KW-1185">Reference proteome</keyword>
<keyword evidence="3" id="KW-0687">Ribonucleoprotein</keyword>
<keyword evidence="2" id="KW-0689">Ribosomal protein</keyword>
<dbReference type="Gene3D" id="3.40.50.790">
    <property type="match status" value="1"/>
</dbReference>
<dbReference type="OrthoDB" id="1747252at2759"/>
<evidence type="ECO:0008006" key="7">
    <source>
        <dbReference type="Google" id="ProtNLM"/>
    </source>
</evidence>
<reference evidence="5 6" key="1">
    <citation type="journal article" date="2017" name="Curr. Biol.">
        <title>The Evolution of Venom by Co-option of Single-Copy Genes.</title>
        <authorList>
            <person name="Martinson E.O."/>
            <person name="Mrinalini"/>
            <person name="Kelkar Y.D."/>
            <person name="Chang C.H."/>
            <person name="Werren J.H."/>
        </authorList>
    </citation>
    <scope>NUCLEOTIDE SEQUENCE [LARGE SCALE GENOMIC DNA]</scope>
    <source>
        <strain evidence="5 6">Alberta</strain>
        <tissue evidence="5">Whole body</tissue>
    </source>
</reference>
<gene>
    <name evidence="5" type="ORF">TSAR_007310</name>
</gene>
<dbReference type="InterPro" id="IPR016095">
    <property type="entry name" value="Ribosomal_uL1_3-a/b-sand"/>
</dbReference>
<evidence type="ECO:0000313" key="5">
    <source>
        <dbReference type="EMBL" id="OXU26714.1"/>
    </source>
</evidence>
<feature type="compositionally biased region" description="Acidic residues" evidence="4">
    <location>
        <begin position="390"/>
        <end position="402"/>
    </location>
</feature>
<dbReference type="Pfam" id="PF00687">
    <property type="entry name" value="Ribosomal_L1"/>
    <property type="match status" value="1"/>
</dbReference>
<dbReference type="SUPFAM" id="SSF56808">
    <property type="entry name" value="Ribosomal protein L1"/>
    <property type="match status" value="1"/>
</dbReference>
<evidence type="ECO:0000256" key="4">
    <source>
        <dbReference type="SAM" id="MobiDB-lite"/>
    </source>
</evidence>
<dbReference type="AlphaFoldDB" id="A0A232F778"/>
<dbReference type="InterPro" id="IPR023674">
    <property type="entry name" value="Ribosomal_uL1-like"/>
</dbReference>
<feature type="non-terminal residue" evidence="5">
    <location>
        <position position="1"/>
    </location>
</feature>
<dbReference type="GO" id="GO:0005840">
    <property type="term" value="C:ribosome"/>
    <property type="evidence" value="ECO:0007669"/>
    <property type="project" value="UniProtKB-KW"/>
</dbReference>
<dbReference type="GO" id="GO:1990904">
    <property type="term" value="C:ribonucleoprotein complex"/>
    <property type="evidence" value="ECO:0007669"/>
    <property type="project" value="UniProtKB-KW"/>
</dbReference>
<comment type="similarity">
    <text evidence="1">Belongs to the universal ribosomal protein uL1 family.</text>
</comment>
<dbReference type="STRING" id="543379.A0A232F778"/>
<evidence type="ECO:0000256" key="2">
    <source>
        <dbReference type="ARBA" id="ARBA00022980"/>
    </source>
</evidence>
<proteinExistence type="inferred from homology"/>
<dbReference type="PANTHER" id="PTHR36427">
    <property type="entry name" value="54S RIBOSOMAL PROTEIN L1, MITOCHONDRIAL"/>
    <property type="match status" value="1"/>
</dbReference>
<accession>A0A232F778</accession>
<name>A0A232F778_9HYME</name>
<dbReference type="Proteomes" id="UP000215335">
    <property type="component" value="Unassembled WGS sequence"/>
</dbReference>
<protein>
    <recommendedName>
        <fullName evidence="7">Ribosomal protein L1</fullName>
    </recommendedName>
</protein>
<evidence type="ECO:0000256" key="1">
    <source>
        <dbReference type="ARBA" id="ARBA00010531"/>
    </source>
</evidence>
<dbReference type="PANTHER" id="PTHR36427:SF3">
    <property type="entry name" value="LARGE RIBOSOMAL SUBUNIT PROTEIN UL1M"/>
    <property type="match status" value="1"/>
</dbReference>
<sequence length="408" mass="46536">YNNEHFLFLNLSRNIVRATNLFDLVFQNMLVKMAASGGIILSSINTIHRFGVYSGIFPGVLSQVRHYAARKGTREKAKKKKVKVEVKKLTFEEKVRRSKKINVLKPDAMISNEHTKPVAIDDVYHMRYFQWKVYSFAEAIQNHREYFHPTMYDAPDSIVCVNAELNMTGVKKTKPVGTFNKIVPVKHNFDHGEERRLLAFCKTEEDVAAALDAGAVLAGGSDIIKLILSGEISLHNYDTVVAHPSMMPEVLTLRGLLKKKYPNIKTGTLGIDIKSIVHLHLHGIKYTAKPYEHFPEYGVAEVPIGKVLTKDYDTLCWNELWFYYIVLSMETEHLEDNLRSAIDSILSAKPKRPGPFITRLRIICPPSLEKFKIDDKLYIEEEPEVKQTEKDEDDEFDDEEEVAVPVAA</sequence>
<evidence type="ECO:0000313" key="6">
    <source>
        <dbReference type="Proteomes" id="UP000215335"/>
    </source>
</evidence>
<feature type="region of interest" description="Disordered" evidence="4">
    <location>
        <begin position="382"/>
        <end position="408"/>
    </location>
</feature>
<dbReference type="EMBL" id="NNAY01000745">
    <property type="protein sequence ID" value="OXU26714.1"/>
    <property type="molecule type" value="Genomic_DNA"/>
</dbReference>